<evidence type="ECO:0000313" key="7">
    <source>
        <dbReference type="Proteomes" id="UP000783390"/>
    </source>
</evidence>
<keyword evidence="2" id="KW-0813">Transport</keyword>
<evidence type="ECO:0000259" key="5">
    <source>
        <dbReference type="PROSITE" id="PS50893"/>
    </source>
</evidence>
<dbReference type="GO" id="GO:0005524">
    <property type="term" value="F:ATP binding"/>
    <property type="evidence" value="ECO:0007669"/>
    <property type="project" value="UniProtKB-KW"/>
</dbReference>
<dbReference type="Gene3D" id="3.40.50.300">
    <property type="entry name" value="P-loop containing nucleotide triphosphate hydrolases"/>
    <property type="match status" value="1"/>
</dbReference>
<evidence type="ECO:0000256" key="1">
    <source>
        <dbReference type="ARBA" id="ARBA00005417"/>
    </source>
</evidence>
<keyword evidence="3" id="KW-0547">Nucleotide-binding</keyword>
<sequence>MYAIKINNISKTYRIYKKPFQRVIDLMFNKRNYTEYNALKNINLEIEKGEAVGVLGKNGAGKSTLLKIITGVVKPTGGSIDINGKISAILELNSGFDQELTGYENIYVKGAILGYKKEEMDGKVDEIIKFADIGKYINQPVRTYSSGMKSRLGFAIAVNVDPDILIVDEALSVGDDIFKTKCLAKMTDFIKKGKTIFFVSHSLFTVKSFCTKCAWIKDGELITYGKTGEVVSMYETYLKEEKAKQKAEIKKVSSDEALERKDYIGIEKFKFKNPKAIFSFNEDINYEFIYNVKKRMDGLRWSFTIWDAEKKELYSSDKMGDSYMVENSLGKHKLKIILKDVELLPGKYYLSGEIRDISGVLYVGYANKKEFTIKSDKYYGSGTVYFKHESVNYRVEGMENG</sequence>
<dbReference type="InterPro" id="IPR027417">
    <property type="entry name" value="P-loop_NTPase"/>
</dbReference>
<dbReference type="RefSeq" id="WP_209797084.1">
    <property type="nucleotide sequence ID" value="NZ_JAGGJZ010000005.1"/>
</dbReference>
<dbReference type="SMART" id="SM00382">
    <property type="entry name" value="AAA"/>
    <property type="match status" value="1"/>
</dbReference>
<accession>A0ABS4F1N0</accession>
<dbReference type="PROSITE" id="PS00211">
    <property type="entry name" value="ABC_TRANSPORTER_1"/>
    <property type="match status" value="1"/>
</dbReference>
<dbReference type="EMBL" id="JAGGJZ010000005">
    <property type="protein sequence ID" value="MBP1890155.1"/>
    <property type="molecule type" value="Genomic_DNA"/>
</dbReference>
<dbReference type="PANTHER" id="PTHR46743">
    <property type="entry name" value="TEICHOIC ACIDS EXPORT ATP-BINDING PROTEIN TAGH"/>
    <property type="match status" value="1"/>
</dbReference>
<dbReference type="InterPro" id="IPR003439">
    <property type="entry name" value="ABC_transporter-like_ATP-bd"/>
</dbReference>
<organism evidence="6 7">
    <name type="scientific">Clostridium moniliforme</name>
    <dbReference type="NCBI Taxonomy" id="39489"/>
    <lineage>
        <taxon>Bacteria</taxon>
        <taxon>Bacillati</taxon>
        <taxon>Bacillota</taxon>
        <taxon>Clostridia</taxon>
        <taxon>Eubacteriales</taxon>
        <taxon>Clostridiaceae</taxon>
        <taxon>Clostridium</taxon>
    </lineage>
</organism>
<gene>
    <name evidence="6" type="ORF">J2Z53_001745</name>
</gene>
<protein>
    <submittedName>
        <fullName evidence="6">Teichoic acid transport system ATP-binding protein</fullName>
    </submittedName>
</protein>
<feature type="domain" description="ABC transporter" evidence="5">
    <location>
        <begin position="21"/>
        <end position="243"/>
    </location>
</feature>
<comment type="similarity">
    <text evidence="1">Belongs to the ABC transporter superfamily.</text>
</comment>
<dbReference type="CDD" id="cd03220">
    <property type="entry name" value="ABC_KpsT_Wzt"/>
    <property type="match status" value="1"/>
</dbReference>
<keyword evidence="7" id="KW-1185">Reference proteome</keyword>
<dbReference type="PANTHER" id="PTHR46743:SF2">
    <property type="entry name" value="TEICHOIC ACIDS EXPORT ATP-BINDING PROTEIN TAGH"/>
    <property type="match status" value="1"/>
</dbReference>
<comment type="caution">
    <text evidence="6">The sequence shown here is derived from an EMBL/GenBank/DDBJ whole genome shotgun (WGS) entry which is preliminary data.</text>
</comment>
<dbReference type="SUPFAM" id="SSF52540">
    <property type="entry name" value="P-loop containing nucleoside triphosphate hydrolases"/>
    <property type="match status" value="1"/>
</dbReference>
<keyword evidence="4 6" id="KW-0067">ATP-binding</keyword>
<dbReference type="InterPro" id="IPR017871">
    <property type="entry name" value="ABC_transporter-like_CS"/>
</dbReference>
<dbReference type="InterPro" id="IPR003593">
    <property type="entry name" value="AAA+_ATPase"/>
</dbReference>
<name>A0ABS4F1N0_9CLOT</name>
<dbReference type="InterPro" id="IPR050683">
    <property type="entry name" value="Bact_Polysacc_Export_ATP-bd"/>
</dbReference>
<proteinExistence type="inferred from homology"/>
<dbReference type="InterPro" id="IPR015860">
    <property type="entry name" value="ABC_transpr_TagH-like"/>
</dbReference>
<dbReference type="Pfam" id="PF00005">
    <property type="entry name" value="ABC_tran"/>
    <property type="match status" value="1"/>
</dbReference>
<evidence type="ECO:0000256" key="3">
    <source>
        <dbReference type="ARBA" id="ARBA00022741"/>
    </source>
</evidence>
<evidence type="ECO:0000256" key="2">
    <source>
        <dbReference type="ARBA" id="ARBA00022448"/>
    </source>
</evidence>
<evidence type="ECO:0000313" key="6">
    <source>
        <dbReference type="EMBL" id="MBP1890155.1"/>
    </source>
</evidence>
<dbReference type="Proteomes" id="UP000783390">
    <property type="component" value="Unassembled WGS sequence"/>
</dbReference>
<evidence type="ECO:0000256" key="4">
    <source>
        <dbReference type="ARBA" id="ARBA00022840"/>
    </source>
</evidence>
<dbReference type="PROSITE" id="PS50893">
    <property type="entry name" value="ABC_TRANSPORTER_2"/>
    <property type="match status" value="1"/>
</dbReference>
<reference evidence="6 7" key="1">
    <citation type="submission" date="2021-03" db="EMBL/GenBank/DDBJ databases">
        <title>Genomic Encyclopedia of Type Strains, Phase IV (KMG-IV): sequencing the most valuable type-strain genomes for metagenomic binning, comparative biology and taxonomic classification.</title>
        <authorList>
            <person name="Goeker M."/>
        </authorList>
    </citation>
    <scope>NUCLEOTIDE SEQUENCE [LARGE SCALE GENOMIC DNA]</scope>
    <source>
        <strain evidence="6 7">DSM 3984</strain>
    </source>
</reference>